<proteinExistence type="predicted"/>
<keyword evidence="2" id="KW-1185">Reference proteome</keyword>
<name>W9SJD9_9ROSA</name>
<organism evidence="1 2">
    <name type="scientific">Morus notabilis</name>
    <dbReference type="NCBI Taxonomy" id="981085"/>
    <lineage>
        <taxon>Eukaryota</taxon>
        <taxon>Viridiplantae</taxon>
        <taxon>Streptophyta</taxon>
        <taxon>Embryophyta</taxon>
        <taxon>Tracheophyta</taxon>
        <taxon>Spermatophyta</taxon>
        <taxon>Magnoliopsida</taxon>
        <taxon>eudicotyledons</taxon>
        <taxon>Gunneridae</taxon>
        <taxon>Pentapetalae</taxon>
        <taxon>rosids</taxon>
        <taxon>fabids</taxon>
        <taxon>Rosales</taxon>
        <taxon>Moraceae</taxon>
        <taxon>Moreae</taxon>
        <taxon>Morus</taxon>
    </lineage>
</organism>
<dbReference type="AlphaFoldDB" id="W9SJD9"/>
<dbReference type="EMBL" id="KE345682">
    <property type="protein sequence ID" value="EXC11277.1"/>
    <property type="molecule type" value="Genomic_DNA"/>
</dbReference>
<dbReference type="Proteomes" id="UP000030645">
    <property type="component" value="Unassembled WGS sequence"/>
</dbReference>
<gene>
    <name evidence="1" type="ORF">L484_004623</name>
</gene>
<accession>W9SJD9</accession>
<reference evidence="2" key="1">
    <citation type="submission" date="2013-01" db="EMBL/GenBank/DDBJ databases">
        <title>Draft Genome Sequence of a Mulberry Tree, Morus notabilis C.K. Schneid.</title>
        <authorList>
            <person name="He N."/>
            <person name="Zhao S."/>
        </authorList>
    </citation>
    <scope>NUCLEOTIDE SEQUENCE</scope>
</reference>
<protein>
    <submittedName>
        <fullName evidence="1">Uncharacterized protein</fullName>
    </submittedName>
</protein>
<evidence type="ECO:0000313" key="2">
    <source>
        <dbReference type="Proteomes" id="UP000030645"/>
    </source>
</evidence>
<evidence type="ECO:0000313" key="1">
    <source>
        <dbReference type="EMBL" id="EXC11277.1"/>
    </source>
</evidence>
<sequence length="180" mass="20004">MVEISWSSSSSDGNSILSEIEAYMGGPSEGFGDEFDNVDRMLDEEVNKIPFTGDSISGVAASTVDAPLAATSGDPDRLFFTTDVVASRVRNRDIIRAVKEGYINVSHDRPKLSGNRLARVETTFLYSEKARHIDTLLTEFKLRGARLILDLPDLSDPLAVREYFHLSDEGKLLDLARRFF</sequence>